<evidence type="ECO:0000259" key="9">
    <source>
        <dbReference type="Pfam" id="PF02397"/>
    </source>
</evidence>
<keyword evidence="5 8" id="KW-1133">Transmembrane helix</keyword>
<evidence type="ECO:0000313" key="11">
    <source>
        <dbReference type="Proteomes" id="UP001262835"/>
    </source>
</evidence>
<dbReference type="NCBIfam" id="TIGR03025">
    <property type="entry name" value="EPS_sugtrans"/>
    <property type="match status" value="1"/>
</dbReference>
<keyword evidence="6 8" id="KW-0472">Membrane</keyword>
<dbReference type="RefSeq" id="WP_311870771.1">
    <property type="nucleotide sequence ID" value="NZ_JAUZVT010000003.1"/>
</dbReference>
<dbReference type="PANTHER" id="PTHR30576:SF10">
    <property type="entry name" value="SLL5057 PROTEIN"/>
    <property type="match status" value="1"/>
</dbReference>
<comment type="similarity">
    <text evidence="2">Belongs to the bacterial sugar transferase family.</text>
</comment>
<feature type="compositionally biased region" description="Basic residues" evidence="7">
    <location>
        <begin position="13"/>
        <end position="22"/>
    </location>
</feature>
<evidence type="ECO:0000256" key="3">
    <source>
        <dbReference type="ARBA" id="ARBA00022679"/>
    </source>
</evidence>
<feature type="transmembrane region" description="Helical" evidence="8">
    <location>
        <begin position="45"/>
        <end position="64"/>
    </location>
</feature>
<keyword evidence="11" id="KW-1185">Reference proteome</keyword>
<evidence type="ECO:0000256" key="8">
    <source>
        <dbReference type="SAM" id="Phobius"/>
    </source>
</evidence>
<evidence type="ECO:0000256" key="1">
    <source>
        <dbReference type="ARBA" id="ARBA00004141"/>
    </source>
</evidence>
<sequence>MLRRAAERQGTRIGRRLGRRPSKPSLVVPARRSARDWPARFSGRIAYSDLVVIVAVLLAFRFLVLPDTQRDVTWPSGPQIPYDVALGLIGIVWLVALSVFETRDRNIVGAGEQEYRRLVNATIAVFAIFVSVAFFLRIEVSRGLFLVAMPVGLVALIFSRWLWRIWLRRQQRRSKYVYRALVLGEPAKAAMIIRAIRRADTSGFDIVGVVTNARGRQSIGDVPVVGGFAHAMQAMDATDADTIIVAEADEVHPEMMRQLGWDVADRNGNLVVAPALTDVAGPRIHSRPAAGLPLVHVEFPRLEGVRRFAKRTFDLFGSVALIVVFSPVMLVTAVAIRMETPGRVLYRQPRIGLGGDEFGMLKFRSMIADADDQLASLLDMQGTNDSPLFKVADDPRITKVGRVIRKHSLDELPQLFNVLVGTMSLVGPRPQRAAEVALYDDAAHRRLRVKPGMSGLWQVSGRSTLSWEDALRLDLYYVENWSFMQDLQILVRTLTAVIAPGRTAH</sequence>
<dbReference type="EMBL" id="JAUZVT010000003">
    <property type="protein sequence ID" value="MDT3331733.1"/>
    <property type="molecule type" value="Genomic_DNA"/>
</dbReference>
<feature type="domain" description="Bacterial sugar transferase" evidence="9">
    <location>
        <begin position="310"/>
        <end position="498"/>
    </location>
</feature>
<dbReference type="PANTHER" id="PTHR30576">
    <property type="entry name" value="COLANIC BIOSYNTHESIS UDP-GLUCOSE LIPID CARRIER TRANSFERASE"/>
    <property type="match status" value="1"/>
</dbReference>
<dbReference type="InterPro" id="IPR003362">
    <property type="entry name" value="Bact_transf"/>
</dbReference>
<dbReference type="GO" id="GO:0016740">
    <property type="term" value="F:transferase activity"/>
    <property type="evidence" value="ECO:0007669"/>
    <property type="project" value="UniProtKB-KW"/>
</dbReference>
<gene>
    <name evidence="10" type="ORF">Q9S78_13765</name>
</gene>
<dbReference type="EC" id="2.7.8.-" evidence="10"/>
<feature type="compositionally biased region" description="Basic and acidic residues" evidence="7">
    <location>
        <begin position="1"/>
        <end position="10"/>
    </location>
</feature>
<reference evidence="10 11" key="1">
    <citation type="submission" date="2023-08" db="EMBL/GenBank/DDBJ databases">
        <title>Microbacterium aquilitoris sp. nov. and Microbacterium gwkjibeachense sp. nov., isolated from beach.</title>
        <authorList>
            <person name="Lee S.D."/>
            <person name="Yang H."/>
            <person name="Kim I."/>
        </authorList>
    </citation>
    <scope>NUCLEOTIDE SEQUENCE [LARGE SCALE GENOMIC DNA]</scope>
    <source>
        <strain evidence="10 11">KSW-18</strain>
    </source>
</reference>
<accession>A0ABU3GM00</accession>
<keyword evidence="4 8" id="KW-0812">Transmembrane</keyword>
<dbReference type="Proteomes" id="UP001262835">
    <property type="component" value="Unassembled WGS sequence"/>
</dbReference>
<feature type="region of interest" description="Disordered" evidence="7">
    <location>
        <begin position="1"/>
        <end position="23"/>
    </location>
</feature>
<proteinExistence type="inferred from homology"/>
<evidence type="ECO:0000256" key="4">
    <source>
        <dbReference type="ARBA" id="ARBA00022692"/>
    </source>
</evidence>
<feature type="transmembrane region" description="Helical" evidence="8">
    <location>
        <begin position="144"/>
        <end position="163"/>
    </location>
</feature>
<protein>
    <submittedName>
        <fullName evidence="10">Sugar transferase</fullName>
        <ecNumber evidence="10">2.7.8.-</ecNumber>
    </submittedName>
</protein>
<dbReference type="Pfam" id="PF02397">
    <property type="entry name" value="Bac_transf"/>
    <property type="match status" value="1"/>
</dbReference>
<evidence type="ECO:0000256" key="2">
    <source>
        <dbReference type="ARBA" id="ARBA00006464"/>
    </source>
</evidence>
<feature type="transmembrane region" description="Helical" evidence="8">
    <location>
        <begin position="121"/>
        <end position="138"/>
    </location>
</feature>
<comment type="caution">
    <text evidence="10">The sequence shown here is derived from an EMBL/GenBank/DDBJ whole genome shotgun (WGS) entry which is preliminary data.</text>
</comment>
<feature type="transmembrane region" description="Helical" evidence="8">
    <location>
        <begin position="84"/>
        <end position="100"/>
    </location>
</feature>
<feature type="transmembrane region" description="Helical" evidence="8">
    <location>
        <begin position="315"/>
        <end position="336"/>
    </location>
</feature>
<organism evidence="10 11">
    <name type="scientific">Microbacterium aquilitoris</name>
    <dbReference type="NCBI Taxonomy" id="3067307"/>
    <lineage>
        <taxon>Bacteria</taxon>
        <taxon>Bacillati</taxon>
        <taxon>Actinomycetota</taxon>
        <taxon>Actinomycetes</taxon>
        <taxon>Micrococcales</taxon>
        <taxon>Microbacteriaceae</taxon>
        <taxon>Microbacterium</taxon>
    </lineage>
</organism>
<evidence type="ECO:0000256" key="5">
    <source>
        <dbReference type="ARBA" id="ARBA00022989"/>
    </source>
</evidence>
<keyword evidence="3 10" id="KW-0808">Transferase</keyword>
<evidence type="ECO:0000256" key="6">
    <source>
        <dbReference type="ARBA" id="ARBA00023136"/>
    </source>
</evidence>
<name>A0ABU3GM00_9MICO</name>
<evidence type="ECO:0000256" key="7">
    <source>
        <dbReference type="SAM" id="MobiDB-lite"/>
    </source>
</evidence>
<comment type="subcellular location">
    <subcellularLocation>
        <location evidence="1">Membrane</location>
        <topology evidence="1">Multi-pass membrane protein</topology>
    </subcellularLocation>
</comment>
<dbReference type="Pfam" id="PF13727">
    <property type="entry name" value="CoA_binding_3"/>
    <property type="match status" value="1"/>
</dbReference>
<dbReference type="InterPro" id="IPR017475">
    <property type="entry name" value="EPS_sugar_tfrase"/>
</dbReference>
<evidence type="ECO:0000313" key="10">
    <source>
        <dbReference type="EMBL" id="MDT3331733.1"/>
    </source>
</evidence>